<sequence>MTEERDYVARLRKLLACALADCLAQLAQRGQERADYGGCFCCCPIGWKAGLSPRPLMPGLSKPL</sequence>
<dbReference type="EMBL" id="FBWG01000032">
    <property type="protein sequence ID" value="CUX49596.1"/>
    <property type="molecule type" value="Genomic_DNA"/>
</dbReference>
<protein>
    <submittedName>
        <fullName evidence="1">Uncharacterized protein</fullName>
    </submittedName>
</protein>
<dbReference type="Proteomes" id="UP000191987">
    <property type="component" value="Unassembled WGS sequence"/>
</dbReference>
<accession>A0A1S7RAL2</accession>
<dbReference type="AlphaFoldDB" id="A0A1S7RAL2"/>
<name>A0A1S7RAL2_9HYPH</name>
<reference evidence="1 2" key="1">
    <citation type="submission" date="2016-01" db="EMBL/GenBank/DDBJ databases">
        <authorList>
            <person name="Oliw E.H."/>
        </authorList>
    </citation>
    <scope>NUCLEOTIDE SEQUENCE [LARGE SCALE GENOMIC DNA]</scope>
    <source>
        <strain evidence="1 2">Zutra 3-1</strain>
    </source>
</reference>
<gene>
    <name evidence="1" type="ORF">AGR7C_Lc140133</name>
</gene>
<organism evidence="1 2">
    <name type="scientific">Agrobacterium deltaense Zutra 3/1</name>
    <dbReference type="NCBI Taxonomy" id="1183427"/>
    <lineage>
        <taxon>Bacteria</taxon>
        <taxon>Pseudomonadati</taxon>
        <taxon>Pseudomonadota</taxon>
        <taxon>Alphaproteobacteria</taxon>
        <taxon>Hyphomicrobiales</taxon>
        <taxon>Rhizobiaceae</taxon>
        <taxon>Rhizobium/Agrobacterium group</taxon>
        <taxon>Agrobacterium</taxon>
    </lineage>
</organism>
<proteinExistence type="predicted"/>
<evidence type="ECO:0000313" key="1">
    <source>
        <dbReference type="EMBL" id="CUX49596.1"/>
    </source>
</evidence>
<evidence type="ECO:0000313" key="2">
    <source>
        <dbReference type="Proteomes" id="UP000191987"/>
    </source>
</evidence>